<gene>
    <name evidence="1" type="ORF">K488DRAFT_73861</name>
</gene>
<organism evidence="1 2">
    <name type="scientific">Vararia minispora EC-137</name>
    <dbReference type="NCBI Taxonomy" id="1314806"/>
    <lineage>
        <taxon>Eukaryota</taxon>
        <taxon>Fungi</taxon>
        <taxon>Dikarya</taxon>
        <taxon>Basidiomycota</taxon>
        <taxon>Agaricomycotina</taxon>
        <taxon>Agaricomycetes</taxon>
        <taxon>Russulales</taxon>
        <taxon>Lachnocladiaceae</taxon>
        <taxon>Vararia</taxon>
    </lineage>
</organism>
<comment type="caution">
    <text evidence="1">The sequence shown here is derived from an EMBL/GenBank/DDBJ whole genome shotgun (WGS) entry which is preliminary data.</text>
</comment>
<protein>
    <submittedName>
        <fullName evidence="1">Uncharacterized protein</fullName>
    </submittedName>
</protein>
<sequence length="533" mass="59541">MEQTHPDASYVPSKTTGNVQKGAGEDKKNGRHDATDVGCTYDQIVRPLTRLRPRSSSFNPYPSSPVPQPSSLRLHTSAYPHAFPRCRQLLPPYACTGARYPYVDMSISRPPASGVLIFIPTHLSRPSAPSMSIYVSARLQAQAHIISTSLKIKKKNGTWVSRRRSRVSTVGQVLDVGPQGLNVYGWEGVNAIPVKLLAVLVARCMHINVLSVRRLLCRGRGPLDTISSRALCVKPYDTINRSTQRDNIYYIDLYQSRSKFMDLADVILPLCDHCVPPICDAQPPLPDPRELMKNYRDRSRERGCLPCRKAAMGHAPEPISEDRLCDAVGTLLCLQNPDDSSESFELVRWLQILEFSNSAEVFEKVMVEYDYVERTTSVIAALSICCKHCPDQHSNARRQSAMRSSSCAASKSQRGRRFSSWGIWFTYAMARVLGNLALGGETCETSTAVRQAREFPCEQVTYWAAFELMYAQYLRPRPIAKAAELVMCRQRPLCDIISEFQICVYGLDAGTGPSAPRRDQCIKYGADDITSFA</sequence>
<proteinExistence type="predicted"/>
<evidence type="ECO:0000313" key="2">
    <source>
        <dbReference type="Proteomes" id="UP000814128"/>
    </source>
</evidence>
<evidence type="ECO:0000313" key="1">
    <source>
        <dbReference type="EMBL" id="KAI0028307.1"/>
    </source>
</evidence>
<keyword evidence="2" id="KW-1185">Reference proteome</keyword>
<reference evidence="1" key="2">
    <citation type="journal article" date="2022" name="New Phytol.">
        <title>Evolutionary transition to the ectomycorrhizal habit in the genomes of a hyperdiverse lineage of mushroom-forming fungi.</title>
        <authorList>
            <person name="Looney B."/>
            <person name="Miyauchi S."/>
            <person name="Morin E."/>
            <person name="Drula E."/>
            <person name="Courty P.E."/>
            <person name="Kohler A."/>
            <person name="Kuo A."/>
            <person name="LaButti K."/>
            <person name="Pangilinan J."/>
            <person name="Lipzen A."/>
            <person name="Riley R."/>
            <person name="Andreopoulos W."/>
            <person name="He G."/>
            <person name="Johnson J."/>
            <person name="Nolan M."/>
            <person name="Tritt A."/>
            <person name="Barry K.W."/>
            <person name="Grigoriev I.V."/>
            <person name="Nagy L.G."/>
            <person name="Hibbett D."/>
            <person name="Henrissat B."/>
            <person name="Matheny P.B."/>
            <person name="Labbe J."/>
            <person name="Martin F.M."/>
        </authorList>
    </citation>
    <scope>NUCLEOTIDE SEQUENCE</scope>
    <source>
        <strain evidence="1">EC-137</strain>
    </source>
</reference>
<name>A0ACB8Q9E4_9AGAM</name>
<accession>A0ACB8Q9E4</accession>
<dbReference type="EMBL" id="MU273765">
    <property type="protein sequence ID" value="KAI0028307.1"/>
    <property type="molecule type" value="Genomic_DNA"/>
</dbReference>
<reference evidence="1" key="1">
    <citation type="submission" date="2021-02" db="EMBL/GenBank/DDBJ databases">
        <authorList>
            <consortium name="DOE Joint Genome Institute"/>
            <person name="Ahrendt S."/>
            <person name="Looney B.P."/>
            <person name="Miyauchi S."/>
            <person name="Morin E."/>
            <person name="Drula E."/>
            <person name="Courty P.E."/>
            <person name="Chicoki N."/>
            <person name="Fauchery L."/>
            <person name="Kohler A."/>
            <person name="Kuo A."/>
            <person name="Labutti K."/>
            <person name="Pangilinan J."/>
            <person name="Lipzen A."/>
            <person name="Riley R."/>
            <person name="Andreopoulos W."/>
            <person name="He G."/>
            <person name="Johnson J."/>
            <person name="Barry K.W."/>
            <person name="Grigoriev I.V."/>
            <person name="Nagy L."/>
            <person name="Hibbett D."/>
            <person name="Henrissat B."/>
            <person name="Matheny P.B."/>
            <person name="Labbe J."/>
            <person name="Martin F."/>
        </authorList>
    </citation>
    <scope>NUCLEOTIDE SEQUENCE</scope>
    <source>
        <strain evidence="1">EC-137</strain>
    </source>
</reference>
<dbReference type="Proteomes" id="UP000814128">
    <property type="component" value="Unassembled WGS sequence"/>
</dbReference>